<evidence type="ECO:0000259" key="1">
    <source>
        <dbReference type="PROSITE" id="PS51857"/>
    </source>
</evidence>
<proteinExistence type="predicted"/>
<dbReference type="Pfam" id="PF00313">
    <property type="entry name" value="CSD"/>
    <property type="match status" value="1"/>
</dbReference>
<dbReference type="PANTHER" id="PTHR46565">
    <property type="entry name" value="COLD SHOCK DOMAIN PROTEIN 2"/>
    <property type="match status" value="1"/>
</dbReference>
<organism evidence="2">
    <name type="scientific">Salvia splendens</name>
    <name type="common">Scarlet sage</name>
    <dbReference type="NCBI Taxonomy" id="180675"/>
    <lineage>
        <taxon>Eukaryota</taxon>
        <taxon>Viridiplantae</taxon>
        <taxon>Streptophyta</taxon>
        <taxon>Embryophyta</taxon>
        <taxon>Tracheophyta</taxon>
        <taxon>Spermatophyta</taxon>
        <taxon>Magnoliopsida</taxon>
        <taxon>eudicotyledons</taxon>
        <taxon>Gunneridae</taxon>
        <taxon>Pentapetalae</taxon>
        <taxon>asterids</taxon>
        <taxon>lamiids</taxon>
        <taxon>Lamiales</taxon>
        <taxon>Lamiaceae</taxon>
        <taxon>Nepetoideae</taxon>
        <taxon>Mentheae</taxon>
        <taxon>Salviinae</taxon>
        <taxon>Salvia</taxon>
        <taxon>Salvia subgen. Calosphace</taxon>
        <taxon>core Calosphace</taxon>
    </lineage>
</organism>
<dbReference type="InterPro" id="IPR012340">
    <property type="entry name" value="NA-bd_OB-fold"/>
</dbReference>
<dbReference type="PROSITE" id="PS51857">
    <property type="entry name" value="CSD_2"/>
    <property type="match status" value="1"/>
</dbReference>
<dbReference type="InterPro" id="IPR011129">
    <property type="entry name" value="CSD"/>
</dbReference>
<dbReference type="CDD" id="cd04458">
    <property type="entry name" value="CSP_CDS"/>
    <property type="match status" value="1"/>
</dbReference>
<dbReference type="PANTHER" id="PTHR46565:SF20">
    <property type="entry name" value="COLD SHOCK DOMAIN-CONTAINING PROTEIN 4"/>
    <property type="match status" value="1"/>
</dbReference>
<feature type="domain" description="CSD" evidence="1">
    <location>
        <begin position="6"/>
        <end position="72"/>
    </location>
</feature>
<comment type="caution">
    <text evidence="2">The sequence shown here is derived from an EMBL/GenBank/DDBJ whole genome shotgun (WGS) entry which is preliminary data.</text>
</comment>
<accession>A0A8X8XIJ6</accession>
<dbReference type="PRINTS" id="PR00050">
    <property type="entry name" value="COLDSHOCK"/>
</dbReference>
<dbReference type="Gene3D" id="2.40.50.140">
    <property type="entry name" value="Nucleic acid-binding proteins"/>
    <property type="match status" value="1"/>
</dbReference>
<keyword evidence="3" id="KW-1185">Reference proteome</keyword>
<dbReference type="Proteomes" id="UP000298416">
    <property type="component" value="Unassembled WGS sequence"/>
</dbReference>
<dbReference type="SUPFAM" id="SSF50249">
    <property type="entry name" value="Nucleic acid-binding proteins"/>
    <property type="match status" value="1"/>
</dbReference>
<dbReference type="InterPro" id="IPR019844">
    <property type="entry name" value="CSD_CS"/>
</dbReference>
<dbReference type="AlphaFoldDB" id="A0A8X8XIJ6"/>
<protein>
    <recommendedName>
        <fullName evidence="1">CSD domain-containing protein</fullName>
    </recommendedName>
</protein>
<dbReference type="InterPro" id="IPR002059">
    <property type="entry name" value="CSP_DNA-bd"/>
</dbReference>
<reference evidence="2" key="2">
    <citation type="submission" date="2020-08" db="EMBL/GenBank/DDBJ databases">
        <title>Plant Genome Project.</title>
        <authorList>
            <person name="Zhang R.-G."/>
        </authorList>
    </citation>
    <scope>NUCLEOTIDE SEQUENCE</scope>
    <source>
        <strain evidence="2">Huo1</strain>
        <tissue evidence="2">Leaf</tissue>
    </source>
</reference>
<sequence>MSDGEVKKGSVKWFNDQKGFGFITPDDGTEDLFVHQSSIKSDGFRSLGDGEAVEYTVEYGSDGRAKAANWSRVSHIVLHNEISGVGKTLLVFSTVCSPDFSCFLRV</sequence>
<gene>
    <name evidence="2" type="ORF">SASPL_126226</name>
</gene>
<evidence type="ECO:0000313" key="3">
    <source>
        <dbReference type="Proteomes" id="UP000298416"/>
    </source>
</evidence>
<dbReference type="EMBL" id="PNBA02000009">
    <property type="protein sequence ID" value="KAG6413512.1"/>
    <property type="molecule type" value="Genomic_DNA"/>
</dbReference>
<reference evidence="2" key="1">
    <citation type="submission" date="2018-01" db="EMBL/GenBank/DDBJ databases">
        <authorList>
            <person name="Mao J.F."/>
        </authorList>
    </citation>
    <scope>NUCLEOTIDE SEQUENCE</scope>
    <source>
        <strain evidence="2">Huo1</strain>
        <tissue evidence="2">Leaf</tissue>
    </source>
</reference>
<dbReference type="PROSITE" id="PS00352">
    <property type="entry name" value="CSD_1"/>
    <property type="match status" value="1"/>
</dbReference>
<evidence type="ECO:0000313" key="2">
    <source>
        <dbReference type="EMBL" id="KAG6413512.1"/>
    </source>
</evidence>
<dbReference type="SMART" id="SM00357">
    <property type="entry name" value="CSP"/>
    <property type="match status" value="1"/>
</dbReference>
<name>A0A8X8XIJ6_SALSN</name>
<dbReference type="GO" id="GO:0003676">
    <property type="term" value="F:nucleic acid binding"/>
    <property type="evidence" value="ECO:0007669"/>
    <property type="project" value="InterPro"/>
</dbReference>